<dbReference type="Proteomes" id="UP000198287">
    <property type="component" value="Unassembled WGS sequence"/>
</dbReference>
<feature type="compositionally biased region" description="Basic residues" evidence="4">
    <location>
        <begin position="263"/>
        <end position="278"/>
    </location>
</feature>
<comment type="caution">
    <text evidence="6">The sequence shown here is derived from an EMBL/GenBank/DDBJ whole genome shotgun (WGS) entry which is preliminary data.</text>
</comment>
<accession>A0A226E8E9</accession>
<feature type="domain" description="SH3" evidence="5">
    <location>
        <begin position="483"/>
        <end position="551"/>
    </location>
</feature>
<evidence type="ECO:0000256" key="1">
    <source>
        <dbReference type="ARBA" id="ARBA00022443"/>
    </source>
</evidence>
<keyword evidence="1 2" id="KW-0728">SH3 domain</keyword>
<keyword evidence="3" id="KW-0175">Coiled coil</keyword>
<evidence type="ECO:0000256" key="3">
    <source>
        <dbReference type="SAM" id="Coils"/>
    </source>
</evidence>
<dbReference type="AlphaFoldDB" id="A0A226E8E9"/>
<dbReference type="GO" id="GO:0045202">
    <property type="term" value="C:synapse"/>
    <property type="evidence" value="ECO:0007669"/>
    <property type="project" value="GOC"/>
</dbReference>
<keyword evidence="7" id="KW-1185">Reference proteome</keyword>
<evidence type="ECO:0000256" key="2">
    <source>
        <dbReference type="PROSITE-ProRule" id="PRU00192"/>
    </source>
</evidence>
<keyword evidence="6" id="KW-0675">Receptor</keyword>
<dbReference type="CDD" id="cd12014">
    <property type="entry name" value="SH3_RIM-BP_1"/>
    <property type="match status" value="1"/>
</dbReference>
<dbReference type="PANTHER" id="PTHR14234">
    <property type="entry name" value="RIM BINDING PROTEIN-RELATED"/>
    <property type="match status" value="1"/>
</dbReference>
<dbReference type="EMBL" id="LNIX01000006">
    <property type="protein sequence ID" value="OXA53297.1"/>
    <property type="molecule type" value="Genomic_DNA"/>
</dbReference>
<feature type="compositionally biased region" description="Polar residues" evidence="4">
    <location>
        <begin position="437"/>
        <end position="447"/>
    </location>
</feature>
<dbReference type="InterPro" id="IPR040325">
    <property type="entry name" value="RIMBP1/2/3"/>
</dbReference>
<feature type="region of interest" description="Disordered" evidence="4">
    <location>
        <begin position="85"/>
        <end position="202"/>
    </location>
</feature>
<dbReference type="SMART" id="SM00326">
    <property type="entry name" value="SH3"/>
    <property type="match status" value="1"/>
</dbReference>
<dbReference type="InterPro" id="IPR036028">
    <property type="entry name" value="SH3-like_dom_sf"/>
</dbReference>
<feature type="compositionally biased region" description="Low complexity" evidence="4">
    <location>
        <begin position="87"/>
        <end position="97"/>
    </location>
</feature>
<evidence type="ECO:0000256" key="4">
    <source>
        <dbReference type="SAM" id="MobiDB-lite"/>
    </source>
</evidence>
<feature type="coiled-coil region" evidence="3">
    <location>
        <begin position="15"/>
        <end position="46"/>
    </location>
</feature>
<evidence type="ECO:0000259" key="5">
    <source>
        <dbReference type="PROSITE" id="PS50002"/>
    </source>
</evidence>
<evidence type="ECO:0000313" key="7">
    <source>
        <dbReference type="Proteomes" id="UP000198287"/>
    </source>
</evidence>
<feature type="compositionally biased region" description="Polar residues" evidence="4">
    <location>
        <begin position="98"/>
        <end position="152"/>
    </location>
</feature>
<feature type="region of interest" description="Disordered" evidence="4">
    <location>
        <begin position="437"/>
        <end position="468"/>
    </location>
</feature>
<evidence type="ECO:0000313" key="6">
    <source>
        <dbReference type="EMBL" id="OXA53297.1"/>
    </source>
</evidence>
<dbReference type="Gene3D" id="2.30.30.40">
    <property type="entry name" value="SH3 Domains"/>
    <property type="match status" value="1"/>
</dbReference>
<sequence length="672" mass="75702">MTDFFVLFLTNVQQLREASEQRKELERQHAEALAQLREKKEEVSRLSFFGESDKKKSADFVEALQLQNVRHEELMLELTALKRSHQSARASSSRHSSLGQSPPDSPLCSTPDSVLSRGESTTALSQLSTPVVPSLDEQQQHTLYQSSGTYSRGVSHHSLPRTYKSSSFSPLRHGRKRLRRSTSVTDLTQGGGGVLLQQPGGVNPNVQKPRATLLSQKSLQFDDPIASNHQIERIIFKIQQDNKILAELDKNAVCGSRFSTHPHPPKGHMPAPHRRILPKKPTSSKYHVPKITIDHIDEPEISGSTSRDLSGIYDHHHSGMHPQGTSSTMQTLHGMGGMPQFQPIATVLPTNFFSVVPAGTVFHSQGPTTTLQQTANQQQQHQHHLQHSSGMMHHHSMQPQSITIPTIITTAHVDSKTATCLFCSSYGHISGGMGVSHHQQQILNGTKQQQQQHQQHQHQMQIQHQLQHQATKGAEMLDVPGKGRCFVYSVRYSYDPFHQSPNENPEAELSLNAGDYVLVWGTMDEDGFLDGELLDGRRGLVPSNYVERLVGDDLLEFHQQVVLGIKDSEDCFSTSLLDFEYARDVADEESQRLIIAKNKNRIQRTLPPLMLNQEEAFRRQEELMHRRQEEFGYLDLEDLIDDDGDPEKQDVFFSVLVPPPIHLVLQRQLNKR</sequence>
<proteinExistence type="predicted"/>
<dbReference type="OrthoDB" id="4158657at2759"/>
<dbReference type="STRING" id="158441.A0A226E8E9"/>
<feature type="compositionally biased region" description="Low complexity" evidence="4">
    <location>
        <begin position="448"/>
        <end position="468"/>
    </location>
</feature>
<dbReference type="InterPro" id="IPR001452">
    <property type="entry name" value="SH3_domain"/>
</dbReference>
<feature type="compositionally biased region" description="Basic residues" evidence="4">
    <location>
        <begin position="381"/>
        <end position="396"/>
    </location>
</feature>
<feature type="region of interest" description="Disordered" evidence="4">
    <location>
        <begin position="369"/>
        <end position="398"/>
    </location>
</feature>
<dbReference type="PANTHER" id="PTHR14234:SF19">
    <property type="entry name" value="RIM-BINDING PROTEIN, ISOFORM F"/>
    <property type="match status" value="1"/>
</dbReference>
<gene>
    <name evidence="6" type="ORF">Fcan01_12300</name>
</gene>
<protein>
    <submittedName>
        <fullName evidence="6">Peripheral-type benzodiazepine receptor-associated protein 1</fullName>
    </submittedName>
</protein>
<dbReference type="SUPFAM" id="SSF50044">
    <property type="entry name" value="SH3-domain"/>
    <property type="match status" value="1"/>
</dbReference>
<name>A0A226E8E9_FOLCA</name>
<dbReference type="GO" id="GO:0007274">
    <property type="term" value="P:neuromuscular synaptic transmission"/>
    <property type="evidence" value="ECO:0007669"/>
    <property type="project" value="TreeGrafter"/>
</dbReference>
<dbReference type="Pfam" id="PF14604">
    <property type="entry name" value="SH3_9"/>
    <property type="match status" value="1"/>
</dbReference>
<organism evidence="6 7">
    <name type="scientific">Folsomia candida</name>
    <name type="common">Springtail</name>
    <dbReference type="NCBI Taxonomy" id="158441"/>
    <lineage>
        <taxon>Eukaryota</taxon>
        <taxon>Metazoa</taxon>
        <taxon>Ecdysozoa</taxon>
        <taxon>Arthropoda</taxon>
        <taxon>Hexapoda</taxon>
        <taxon>Collembola</taxon>
        <taxon>Entomobryomorpha</taxon>
        <taxon>Isotomoidea</taxon>
        <taxon>Isotomidae</taxon>
        <taxon>Proisotominae</taxon>
        <taxon>Folsomia</taxon>
    </lineage>
</organism>
<dbReference type="FunFam" id="2.30.30.40:FF:000006">
    <property type="entry name" value="RIMS-binding protein 2 isoform X1"/>
    <property type="match status" value="1"/>
</dbReference>
<feature type="region of interest" description="Disordered" evidence="4">
    <location>
        <begin position="261"/>
        <end position="282"/>
    </location>
</feature>
<reference evidence="6 7" key="1">
    <citation type="submission" date="2015-12" db="EMBL/GenBank/DDBJ databases">
        <title>The genome of Folsomia candida.</title>
        <authorList>
            <person name="Faddeeva A."/>
            <person name="Derks M.F."/>
            <person name="Anvar Y."/>
            <person name="Smit S."/>
            <person name="Van Straalen N."/>
            <person name="Roelofs D."/>
        </authorList>
    </citation>
    <scope>NUCLEOTIDE SEQUENCE [LARGE SCALE GENOMIC DNA]</scope>
    <source>
        <strain evidence="6 7">VU population</strain>
        <tissue evidence="6">Whole body</tissue>
    </source>
</reference>
<dbReference type="PROSITE" id="PS50002">
    <property type="entry name" value="SH3"/>
    <property type="match status" value="1"/>
</dbReference>